<dbReference type="AlphaFoldDB" id="A0A1B8QT44"/>
<dbReference type="Gene3D" id="1.10.260.40">
    <property type="entry name" value="lambda repressor-like DNA-binding domains"/>
    <property type="match status" value="1"/>
</dbReference>
<dbReference type="EMBL" id="CP065728">
    <property type="protein sequence ID" value="QPT44582.1"/>
    <property type="molecule type" value="Genomic_DNA"/>
</dbReference>
<dbReference type="InterPro" id="IPR001387">
    <property type="entry name" value="Cro/C1-type_HTH"/>
</dbReference>
<feature type="domain" description="HTH cro/C1-type" evidence="2">
    <location>
        <begin position="7"/>
        <end position="61"/>
    </location>
</feature>
<evidence type="ECO:0000313" key="6">
    <source>
        <dbReference type="Proteomes" id="UP000594834"/>
    </source>
</evidence>
<sequence>MQIHEKIKHLREFNHWTQEEVAERMGMSPSGYAKIERGETKLHLDKIQQLTQIFEVNLFDLLIADNGGDTFYNNIHNNGNSVYNKYYAHNENMANEIESLKQIIACKDEIIAEKEKQIVLLTKLLDGQENH</sequence>
<gene>
    <name evidence="3" type="ORF">A7456_00420</name>
    <name evidence="4" type="ORF">I6G26_00545</name>
</gene>
<dbReference type="RefSeq" id="WP_067006387.1">
    <property type="nucleotide sequence ID" value="NZ_CP065728.1"/>
</dbReference>
<reference evidence="3 5" key="1">
    <citation type="submission" date="2016-05" db="EMBL/GenBank/DDBJ databases">
        <title>Draft genome sequence of Moraxella nonliquefaciens CCUG 348T.</title>
        <authorList>
            <person name="Salva-Serra F."/>
            <person name="Engstrom-Jakobsson H."/>
            <person name="Thorell K."/>
            <person name="Gonzales-Siles L."/>
            <person name="Karlsson R."/>
            <person name="Boulund F."/>
            <person name="Engstrand L."/>
            <person name="Kristiansson E."/>
            <person name="Moore E."/>
        </authorList>
    </citation>
    <scope>NUCLEOTIDE SEQUENCE [LARGE SCALE GENOMIC DNA]</scope>
    <source>
        <strain evidence="3 5">CCUG 348</strain>
    </source>
</reference>
<protein>
    <submittedName>
        <fullName evidence="4">Helix-turn-helix transcriptional regulator</fullName>
    </submittedName>
</protein>
<dbReference type="PROSITE" id="PS50943">
    <property type="entry name" value="HTH_CROC1"/>
    <property type="match status" value="1"/>
</dbReference>
<dbReference type="STRING" id="478.A7456_00420"/>
<dbReference type="SMART" id="SM00530">
    <property type="entry name" value="HTH_XRE"/>
    <property type="match status" value="1"/>
</dbReference>
<dbReference type="CDD" id="cd00093">
    <property type="entry name" value="HTH_XRE"/>
    <property type="match status" value="1"/>
</dbReference>
<reference evidence="4 6" key="2">
    <citation type="submission" date="2020-12" db="EMBL/GenBank/DDBJ databases">
        <title>FDA dAtabase for Regulatory Grade micrObial Sequences (FDA-ARGOS): Supporting development and validation of Infectious Disease Dx tests.</title>
        <authorList>
            <person name="Sproer C."/>
            <person name="Gronow S."/>
            <person name="Severitt S."/>
            <person name="Schroder I."/>
            <person name="Tallon L."/>
            <person name="Sadzewicz L."/>
            <person name="Zhao X."/>
            <person name="Boylan J."/>
            <person name="Ott S."/>
            <person name="Bowen H."/>
            <person name="Vavikolanu K."/>
            <person name="Mehta A."/>
            <person name="Aluvathingal J."/>
            <person name="Nadendla S."/>
            <person name="Lowell S."/>
            <person name="Myers T."/>
            <person name="Yan Y."/>
            <person name="Sichtig H."/>
        </authorList>
    </citation>
    <scope>NUCLEOTIDE SEQUENCE [LARGE SCALE GENOMIC DNA]</scope>
    <source>
        <strain evidence="4 6">FDAARGOS_869</strain>
    </source>
</reference>
<dbReference type="PANTHER" id="PTHR46558">
    <property type="entry name" value="TRACRIPTIONAL REGULATORY PROTEIN-RELATED-RELATED"/>
    <property type="match status" value="1"/>
</dbReference>
<evidence type="ECO:0000313" key="4">
    <source>
        <dbReference type="EMBL" id="QPT44582.1"/>
    </source>
</evidence>
<keyword evidence="6" id="KW-1185">Reference proteome</keyword>
<evidence type="ECO:0000313" key="3">
    <source>
        <dbReference type="EMBL" id="OBX88362.1"/>
    </source>
</evidence>
<dbReference type="InterPro" id="IPR010982">
    <property type="entry name" value="Lambda_DNA-bd_dom_sf"/>
</dbReference>
<evidence type="ECO:0000256" key="1">
    <source>
        <dbReference type="ARBA" id="ARBA00023125"/>
    </source>
</evidence>
<name>A0A1B8QT44_MORNO</name>
<accession>A0A1B8QT44</accession>
<dbReference type="Proteomes" id="UP000092575">
    <property type="component" value="Unassembled WGS sequence"/>
</dbReference>
<evidence type="ECO:0000313" key="5">
    <source>
        <dbReference type="Proteomes" id="UP000092575"/>
    </source>
</evidence>
<dbReference type="Proteomes" id="UP000594834">
    <property type="component" value="Chromosome"/>
</dbReference>
<dbReference type="GO" id="GO:0003677">
    <property type="term" value="F:DNA binding"/>
    <property type="evidence" value="ECO:0007669"/>
    <property type="project" value="UniProtKB-KW"/>
</dbReference>
<dbReference type="EMBL" id="LXTW01000001">
    <property type="protein sequence ID" value="OBX88362.1"/>
    <property type="molecule type" value="Genomic_DNA"/>
</dbReference>
<dbReference type="PANTHER" id="PTHR46558:SF11">
    <property type="entry name" value="HTH-TYPE TRANSCRIPTIONAL REGULATOR XRE"/>
    <property type="match status" value="1"/>
</dbReference>
<dbReference type="Pfam" id="PF01381">
    <property type="entry name" value="HTH_3"/>
    <property type="match status" value="1"/>
</dbReference>
<keyword evidence="1" id="KW-0238">DNA-binding</keyword>
<dbReference type="SUPFAM" id="SSF47413">
    <property type="entry name" value="lambda repressor-like DNA-binding domains"/>
    <property type="match status" value="1"/>
</dbReference>
<proteinExistence type="predicted"/>
<organism evidence="3 5">
    <name type="scientific">Moraxella nonliquefaciens</name>
    <dbReference type="NCBI Taxonomy" id="478"/>
    <lineage>
        <taxon>Bacteria</taxon>
        <taxon>Pseudomonadati</taxon>
        <taxon>Pseudomonadota</taxon>
        <taxon>Gammaproteobacteria</taxon>
        <taxon>Moraxellales</taxon>
        <taxon>Moraxellaceae</taxon>
        <taxon>Moraxella</taxon>
    </lineage>
</organism>
<evidence type="ECO:0000259" key="2">
    <source>
        <dbReference type="PROSITE" id="PS50943"/>
    </source>
</evidence>